<gene>
    <name evidence="2" type="ORF">QO014_003020</name>
</gene>
<sequence>MMKLSLASWSLRGCTLKEAAGLSSVLGIGALDLGYFFRPALDKAALVADPQRVADKVLGLGVELPNLYHLFGDNLADRNLADPTHRAANEADFRQVVRFAKQAGVPTVFVLPGVINRGQNRADALAASAESLRHLVDIAGDGGITLTIEPHVHSYIETPTLVLDLLDRVPGLKLTLDYAHFVCLGYRQEEIDVLAPHAAHVHLRQARPGVLQSKLSLGTINMGAMLGTLRAAGYDGYLTLEYVHQDYMDGLHDDVLTETIDLRDLVWEWLS</sequence>
<proteinExistence type="predicted"/>
<dbReference type="InterPro" id="IPR013022">
    <property type="entry name" value="Xyl_isomerase-like_TIM-brl"/>
</dbReference>
<dbReference type="Pfam" id="PF01261">
    <property type="entry name" value="AP_endonuc_2"/>
    <property type="match status" value="1"/>
</dbReference>
<name>A0ABU0HA31_9HYPH</name>
<dbReference type="GO" id="GO:0016853">
    <property type="term" value="F:isomerase activity"/>
    <property type="evidence" value="ECO:0007669"/>
    <property type="project" value="UniProtKB-KW"/>
</dbReference>
<keyword evidence="2" id="KW-0413">Isomerase</keyword>
<dbReference type="EMBL" id="JAUSVO010000004">
    <property type="protein sequence ID" value="MDQ0438625.1"/>
    <property type="molecule type" value="Genomic_DNA"/>
</dbReference>
<comment type="caution">
    <text evidence="2">The sequence shown here is derived from an EMBL/GenBank/DDBJ whole genome shotgun (WGS) entry which is preliminary data.</text>
</comment>
<feature type="domain" description="Xylose isomerase-like TIM barrel" evidence="1">
    <location>
        <begin position="51"/>
        <end position="245"/>
    </location>
</feature>
<evidence type="ECO:0000313" key="3">
    <source>
        <dbReference type="Proteomes" id="UP001241603"/>
    </source>
</evidence>
<protein>
    <submittedName>
        <fullName evidence="2">Sugar phosphate isomerase/epimerase</fullName>
    </submittedName>
</protein>
<dbReference type="Proteomes" id="UP001241603">
    <property type="component" value="Unassembled WGS sequence"/>
</dbReference>
<dbReference type="SUPFAM" id="SSF51658">
    <property type="entry name" value="Xylose isomerase-like"/>
    <property type="match status" value="1"/>
</dbReference>
<keyword evidence="3" id="KW-1185">Reference proteome</keyword>
<dbReference type="InterPro" id="IPR050312">
    <property type="entry name" value="IolE/XylAMocC-like"/>
</dbReference>
<reference evidence="2 3" key="1">
    <citation type="submission" date="2023-07" db="EMBL/GenBank/DDBJ databases">
        <title>Genomic Encyclopedia of Type Strains, Phase IV (KMG-IV): sequencing the most valuable type-strain genomes for metagenomic binning, comparative biology and taxonomic classification.</title>
        <authorList>
            <person name="Goeker M."/>
        </authorList>
    </citation>
    <scope>NUCLEOTIDE SEQUENCE [LARGE SCALE GENOMIC DNA]</scope>
    <source>
        <strain evidence="2 3">B6-8</strain>
    </source>
</reference>
<organism evidence="2 3">
    <name type="scientific">Kaistia dalseonensis</name>
    <dbReference type="NCBI Taxonomy" id="410840"/>
    <lineage>
        <taxon>Bacteria</taxon>
        <taxon>Pseudomonadati</taxon>
        <taxon>Pseudomonadota</taxon>
        <taxon>Alphaproteobacteria</taxon>
        <taxon>Hyphomicrobiales</taxon>
        <taxon>Kaistiaceae</taxon>
        <taxon>Kaistia</taxon>
    </lineage>
</organism>
<accession>A0ABU0HA31</accession>
<dbReference type="PANTHER" id="PTHR12110">
    <property type="entry name" value="HYDROXYPYRUVATE ISOMERASE"/>
    <property type="match status" value="1"/>
</dbReference>
<dbReference type="Gene3D" id="3.20.20.150">
    <property type="entry name" value="Divalent-metal-dependent TIM barrel enzymes"/>
    <property type="match status" value="1"/>
</dbReference>
<dbReference type="InterPro" id="IPR036237">
    <property type="entry name" value="Xyl_isomerase-like_sf"/>
</dbReference>
<dbReference type="PANTHER" id="PTHR12110:SF53">
    <property type="entry name" value="BLR5974 PROTEIN"/>
    <property type="match status" value="1"/>
</dbReference>
<evidence type="ECO:0000313" key="2">
    <source>
        <dbReference type="EMBL" id="MDQ0438625.1"/>
    </source>
</evidence>
<evidence type="ECO:0000259" key="1">
    <source>
        <dbReference type="Pfam" id="PF01261"/>
    </source>
</evidence>